<evidence type="ECO:0000313" key="3">
    <source>
        <dbReference type="Proteomes" id="UP000076871"/>
    </source>
</evidence>
<sequence length="161" mass="18049">MPASLVWATVGTYCLNRTNHAPSTPTDHRFASTLYTLIADRTRSINFIAGFLSQRCTQAVLIDSGSCTSVMLRAKTRVKTPITVERMTIQEGNAVPRRKRPLELVRTYPTGMNGTTGEQENRKPAAEPHRTGTLGRRPNHELAVTLWTSLNFLHYECHDPQ</sequence>
<name>A0A165D4A5_9APHY</name>
<protein>
    <submittedName>
        <fullName evidence="2">Uncharacterized protein</fullName>
    </submittedName>
</protein>
<feature type="compositionally biased region" description="Basic and acidic residues" evidence="1">
    <location>
        <begin position="119"/>
        <end position="130"/>
    </location>
</feature>
<proteinExistence type="predicted"/>
<evidence type="ECO:0000313" key="2">
    <source>
        <dbReference type="EMBL" id="KZT04127.1"/>
    </source>
</evidence>
<feature type="region of interest" description="Disordered" evidence="1">
    <location>
        <begin position="107"/>
        <end position="136"/>
    </location>
</feature>
<dbReference type="GeneID" id="63826447"/>
<reference evidence="2 3" key="1">
    <citation type="journal article" date="2016" name="Mol. Biol. Evol.">
        <title>Comparative Genomics of Early-Diverging Mushroom-Forming Fungi Provides Insights into the Origins of Lignocellulose Decay Capabilities.</title>
        <authorList>
            <person name="Nagy L.G."/>
            <person name="Riley R."/>
            <person name="Tritt A."/>
            <person name="Adam C."/>
            <person name="Daum C."/>
            <person name="Floudas D."/>
            <person name="Sun H."/>
            <person name="Yadav J.S."/>
            <person name="Pangilinan J."/>
            <person name="Larsson K.H."/>
            <person name="Matsuura K."/>
            <person name="Barry K."/>
            <person name="Labutti K."/>
            <person name="Kuo R."/>
            <person name="Ohm R.A."/>
            <person name="Bhattacharya S.S."/>
            <person name="Shirouzu T."/>
            <person name="Yoshinaga Y."/>
            <person name="Martin F.M."/>
            <person name="Grigoriev I.V."/>
            <person name="Hibbett D.S."/>
        </authorList>
    </citation>
    <scope>NUCLEOTIDE SEQUENCE [LARGE SCALE GENOMIC DNA]</scope>
    <source>
        <strain evidence="2 3">93-53</strain>
    </source>
</reference>
<dbReference type="EMBL" id="KV427638">
    <property type="protein sequence ID" value="KZT04127.1"/>
    <property type="molecule type" value="Genomic_DNA"/>
</dbReference>
<dbReference type="RefSeq" id="XP_040761867.1">
    <property type="nucleotide sequence ID" value="XM_040909418.1"/>
</dbReference>
<keyword evidence="3" id="KW-1185">Reference proteome</keyword>
<accession>A0A165D4A5</accession>
<organism evidence="2 3">
    <name type="scientific">Laetiporus sulphureus 93-53</name>
    <dbReference type="NCBI Taxonomy" id="1314785"/>
    <lineage>
        <taxon>Eukaryota</taxon>
        <taxon>Fungi</taxon>
        <taxon>Dikarya</taxon>
        <taxon>Basidiomycota</taxon>
        <taxon>Agaricomycotina</taxon>
        <taxon>Agaricomycetes</taxon>
        <taxon>Polyporales</taxon>
        <taxon>Laetiporus</taxon>
    </lineage>
</organism>
<gene>
    <name evidence="2" type="ORF">LAESUDRAFT_728323</name>
</gene>
<dbReference type="Proteomes" id="UP000076871">
    <property type="component" value="Unassembled WGS sequence"/>
</dbReference>
<dbReference type="AlphaFoldDB" id="A0A165D4A5"/>
<evidence type="ECO:0000256" key="1">
    <source>
        <dbReference type="SAM" id="MobiDB-lite"/>
    </source>
</evidence>
<dbReference type="InParanoid" id="A0A165D4A5"/>